<evidence type="ECO:0000313" key="3">
    <source>
        <dbReference type="Proteomes" id="UP001500390"/>
    </source>
</evidence>
<organism evidence="2 3">
    <name type="scientific">Ornithinibacter aureus</name>
    <dbReference type="NCBI Taxonomy" id="622664"/>
    <lineage>
        <taxon>Bacteria</taxon>
        <taxon>Bacillati</taxon>
        <taxon>Actinomycetota</taxon>
        <taxon>Actinomycetes</taxon>
        <taxon>Micrococcales</taxon>
        <taxon>Intrasporangiaceae</taxon>
        <taxon>Ornithinibacter</taxon>
    </lineage>
</organism>
<dbReference type="Proteomes" id="UP001500390">
    <property type="component" value="Unassembled WGS sequence"/>
</dbReference>
<name>A0ABP8KB02_9MICO</name>
<dbReference type="EMBL" id="BAABFX010000050">
    <property type="protein sequence ID" value="GAA4403453.1"/>
    <property type="molecule type" value="Genomic_DNA"/>
</dbReference>
<protein>
    <submittedName>
        <fullName evidence="2">Uncharacterized protein</fullName>
    </submittedName>
</protein>
<comment type="caution">
    <text evidence="2">The sequence shown here is derived from an EMBL/GenBank/DDBJ whole genome shotgun (WGS) entry which is preliminary data.</text>
</comment>
<keyword evidence="3" id="KW-1185">Reference proteome</keyword>
<feature type="region of interest" description="Disordered" evidence="1">
    <location>
        <begin position="129"/>
        <end position="159"/>
    </location>
</feature>
<evidence type="ECO:0000313" key="2">
    <source>
        <dbReference type="EMBL" id="GAA4403453.1"/>
    </source>
</evidence>
<sequence length="159" mass="17048">MRPPWPACGAGPLDRPANARRTVSTLRRVFDGPVTVADDSRTPQLFEDPGIAVVVLPVDTEWPLDGTRPSPTAFASSGGTTASSAWTTTTSSPAYGIHLTVFDRQFTCLHAQPEFNAPYQAFRRDVVADRPTAPRSGPEHVSLDGRGFHDGSQDLTSSA</sequence>
<gene>
    <name evidence="2" type="ORF">GCM10023153_33490</name>
</gene>
<evidence type="ECO:0000256" key="1">
    <source>
        <dbReference type="SAM" id="MobiDB-lite"/>
    </source>
</evidence>
<proteinExistence type="predicted"/>
<accession>A0ABP8KB02</accession>
<reference evidence="3" key="1">
    <citation type="journal article" date="2019" name="Int. J. Syst. Evol. Microbiol.">
        <title>The Global Catalogue of Microorganisms (GCM) 10K type strain sequencing project: providing services to taxonomists for standard genome sequencing and annotation.</title>
        <authorList>
            <consortium name="The Broad Institute Genomics Platform"/>
            <consortium name="The Broad Institute Genome Sequencing Center for Infectious Disease"/>
            <person name="Wu L."/>
            <person name="Ma J."/>
        </authorList>
    </citation>
    <scope>NUCLEOTIDE SEQUENCE [LARGE SCALE GENOMIC DNA]</scope>
    <source>
        <strain evidence="3">JCM 17738</strain>
    </source>
</reference>
<feature type="compositionally biased region" description="Basic and acidic residues" evidence="1">
    <location>
        <begin position="137"/>
        <end position="152"/>
    </location>
</feature>